<dbReference type="Proteomes" id="UP000595437">
    <property type="component" value="Chromosome 8"/>
</dbReference>
<proteinExistence type="predicted"/>
<protein>
    <submittedName>
        <fullName evidence="1">Uncharacterized protein</fullName>
    </submittedName>
</protein>
<accession>A0A7T8KAV6</accession>
<evidence type="ECO:0000313" key="2">
    <source>
        <dbReference type="Proteomes" id="UP000595437"/>
    </source>
</evidence>
<name>A0A7T8KAV6_CALRO</name>
<evidence type="ECO:0000313" key="1">
    <source>
        <dbReference type="EMBL" id="QQP51160.1"/>
    </source>
</evidence>
<organism evidence="1 2">
    <name type="scientific">Caligus rogercresseyi</name>
    <name type="common">Sea louse</name>
    <dbReference type="NCBI Taxonomy" id="217165"/>
    <lineage>
        <taxon>Eukaryota</taxon>
        <taxon>Metazoa</taxon>
        <taxon>Ecdysozoa</taxon>
        <taxon>Arthropoda</taxon>
        <taxon>Crustacea</taxon>
        <taxon>Multicrustacea</taxon>
        <taxon>Hexanauplia</taxon>
        <taxon>Copepoda</taxon>
        <taxon>Siphonostomatoida</taxon>
        <taxon>Caligidae</taxon>
        <taxon>Caligus</taxon>
    </lineage>
</organism>
<keyword evidence="2" id="KW-1185">Reference proteome</keyword>
<dbReference type="AlphaFoldDB" id="A0A7T8KAV6"/>
<gene>
    <name evidence="1" type="ORF">FKW44_012421</name>
</gene>
<dbReference type="EMBL" id="CP045897">
    <property type="protein sequence ID" value="QQP51160.1"/>
    <property type="molecule type" value="Genomic_DNA"/>
</dbReference>
<sequence>MGSNLRHRWNDQWTYWPHRHFYKMGKFIRPICRFCEEEEEPQTILSLIVHRQGKTLYSLRESLGSDV</sequence>
<reference evidence="2" key="1">
    <citation type="submission" date="2021-01" db="EMBL/GenBank/DDBJ databases">
        <title>Caligus Genome Assembly.</title>
        <authorList>
            <person name="Gallardo-Escarate C."/>
        </authorList>
    </citation>
    <scope>NUCLEOTIDE SEQUENCE [LARGE SCALE GENOMIC DNA]</scope>
</reference>